<gene>
    <name evidence="1" type="ORF">DVJ83_15985</name>
</gene>
<protein>
    <submittedName>
        <fullName evidence="1">Uncharacterized protein</fullName>
    </submittedName>
</protein>
<evidence type="ECO:0000313" key="1">
    <source>
        <dbReference type="EMBL" id="AXH00655.1"/>
    </source>
</evidence>
<dbReference type="Proteomes" id="UP000253744">
    <property type="component" value="Plasmid pDrdI"/>
</dbReference>
<dbReference type="AlphaFoldDB" id="A0A345ILT2"/>
<proteinExistence type="predicted"/>
<evidence type="ECO:0000313" key="2">
    <source>
        <dbReference type="Proteomes" id="UP000253744"/>
    </source>
</evidence>
<geneLocation type="plasmid" evidence="2">
    <name>pdrdi</name>
</geneLocation>
<name>A0A345ILT2_9DEIO</name>
<sequence>MSEFSTVAEFLEGLSLTPSTENHKRAYALLHAYALQTGIVFERHPQSHELLIPRNVREVLGKTWVLSAEVGVAAPRLLALWLHHRQAMLDYFTDGLPGLDAAPAALSHDARIEEMAATLRRLRPELLLPEEAGA</sequence>
<dbReference type="KEGG" id="dwu:DVJ83_15985"/>
<dbReference type="RefSeq" id="WP_114673309.1">
    <property type="nucleotide sequence ID" value="NZ_CP031163.1"/>
</dbReference>
<dbReference type="EMBL" id="CP031163">
    <property type="protein sequence ID" value="AXH00655.1"/>
    <property type="molecule type" value="Genomic_DNA"/>
</dbReference>
<accession>A0A345ILT2</accession>
<keyword evidence="1" id="KW-0614">Plasmid</keyword>
<organism evidence="1 2">
    <name type="scientific">Deinococcus wulumuqiensis</name>
    <dbReference type="NCBI Taxonomy" id="980427"/>
    <lineage>
        <taxon>Bacteria</taxon>
        <taxon>Thermotogati</taxon>
        <taxon>Deinococcota</taxon>
        <taxon>Deinococci</taxon>
        <taxon>Deinococcales</taxon>
        <taxon>Deinococcaceae</taxon>
        <taxon>Deinococcus</taxon>
    </lineage>
</organism>
<reference evidence="1 2" key="1">
    <citation type="submission" date="2018-07" db="EMBL/GenBank/DDBJ databases">
        <title>Complete Genome and Methylome Analysis of Deinococcus wulumuqiensis NEB 479.</title>
        <authorList>
            <person name="Fomenkov A."/>
            <person name="Luyten Y."/>
            <person name="Vincze T."/>
            <person name="Anton B.P."/>
            <person name="Clark T."/>
            <person name="Roberts R.J."/>
            <person name="Morgan R.D."/>
        </authorList>
    </citation>
    <scope>NUCLEOTIDE SEQUENCE [LARGE SCALE GENOMIC DNA]</scope>
    <source>
        <strain evidence="1 2">NEB 479</strain>
        <plasmid evidence="2">Plasmid pdrdi</plasmid>
    </source>
</reference>